<reference evidence="3 4" key="1">
    <citation type="journal article" date="2020" name="Mol. Biol. Evol.">
        <title>Interspecific Gene Flow and the Evolution of Specialization in Black and White Rhinoceros.</title>
        <authorList>
            <person name="Moodley Y."/>
            <person name="Westbury M.V."/>
            <person name="Russo I.M."/>
            <person name="Gopalakrishnan S."/>
            <person name="Rakotoarivelo A."/>
            <person name="Olsen R.A."/>
            <person name="Prost S."/>
            <person name="Tunstall T."/>
            <person name="Ryder O.A."/>
            <person name="Dalen L."/>
            <person name="Bruford M.W."/>
        </authorList>
    </citation>
    <scope>NUCLEOTIDE SEQUENCE [LARGE SCALE GENOMIC DNA]</scope>
    <source>
        <strain evidence="3">SBR-YM</strain>
        <tissue evidence="3">Skin</tissue>
    </source>
</reference>
<evidence type="ECO:0000313" key="3">
    <source>
        <dbReference type="EMBL" id="KAF5919983.1"/>
    </source>
</evidence>
<dbReference type="SUPFAM" id="SSF52540">
    <property type="entry name" value="P-loop containing nucleoside triphosphate hydrolases"/>
    <property type="match status" value="1"/>
</dbReference>
<protein>
    <recommendedName>
        <fullName evidence="1">Sulfotransferase</fullName>
        <ecNumber evidence="1">2.8.2.-</ecNumber>
    </recommendedName>
</protein>
<evidence type="ECO:0000259" key="2">
    <source>
        <dbReference type="Pfam" id="PF00685"/>
    </source>
</evidence>
<name>A0A7J7EW85_DICBM</name>
<evidence type="ECO:0000256" key="1">
    <source>
        <dbReference type="RuleBase" id="RU361155"/>
    </source>
</evidence>
<dbReference type="AlphaFoldDB" id="A0A7J7EW85"/>
<dbReference type="Gene3D" id="3.40.50.300">
    <property type="entry name" value="P-loop containing nucleotide triphosphate hydrolases"/>
    <property type="match status" value="1"/>
</dbReference>
<organism evidence="3 4">
    <name type="scientific">Diceros bicornis minor</name>
    <name type="common">South-central black rhinoceros</name>
    <dbReference type="NCBI Taxonomy" id="77932"/>
    <lineage>
        <taxon>Eukaryota</taxon>
        <taxon>Metazoa</taxon>
        <taxon>Chordata</taxon>
        <taxon>Craniata</taxon>
        <taxon>Vertebrata</taxon>
        <taxon>Euteleostomi</taxon>
        <taxon>Mammalia</taxon>
        <taxon>Eutheria</taxon>
        <taxon>Laurasiatheria</taxon>
        <taxon>Perissodactyla</taxon>
        <taxon>Rhinocerotidae</taxon>
        <taxon>Diceros</taxon>
    </lineage>
</organism>
<dbReference type="EMBL" id="JACDTQ010002174">
    <property type="protein sequence ID" value="KAF5919983.1"/>
    <property type="molecule type" value="Genomic_DNA"/>
</dbReference>
<accession>A0A7J7EW85</accession>
<dbReference type="Proteomes" id="UP000551758">
    <property type="component" value="Unassembled WGS sequence"/>
</dbReference>
<keyword evidence="1" id="KW-0808">Transferase</keyword>
<comment type="similarity">
    <text evidence="1">Belongs to the sulfotransferase 1 family.</text>
</comment>
<gene>
    <name evidence="3" type="ORF">HPG69_014349</name>
</gene>
<feature type="domain" description="Sulfotransferase" evidence="2">
    <location>
        <begin position="14"/>
        <end position="82"/>
    </location>
</feature>
<dbReference type="InterPro" id="IPR000863">
    <property type="entry name" value="Sulfotransferase_dom"/>
</dbReference>
<evidence type="ECO:0000313" key="4">
    <source>
        <dbReference type="Proteomes" id="UP000551758"/>
    </source>
</evidence>
<proteinExistence type="inferred from homology"/>
<keyword evidence="4" id="KW-1185">Reference proteome</keyword>
<dbReference type="EC" id="2.8.2.-" evidence="1"/>
<dbReference type="InterPro" id="IPR027417">
    <property type="entry name" value="P-loop_NTPase"/>
</dbReference>
<dbReference type="Pfam" id="PF00685">
    <property type="entry name" value="Sulfotransfer_1"/>
    <property type="match status" value="1"/>
</dbReference>
<sequence length="82" mass="9656">MASNSRKTTSWFNMIQKVVGNLWFDHIRGWHTHKDDFNILFDLRSTALKISKFLEKQLTNEDVESIVKQVTFKNMKEDPGVN</sequence>
<comment type="caution">
    <text evidence="3">The sequence shown here is derived from an EMBL/GenBank/DDBJ whole genome shotgun (WGS) entry which is preliminary data.</text>
</comment>
<dbReference type="GO" id="GO:0008146">
    <property type="term" value="F:sulfotransferase activity"/>
    <property type="evidence" value="ECO:0007669"/>
    <property type="project" value="InterPro"/>
</dbReference>